<gene>
    <name evidence="5" type="ORF">E3T23_00400</name>
</gene>
<evidence type="ECO:0000313" key="5">
    <source>
        <dbReference type="EMBL" id="TFC84197.1"/>
    </source>
</evidence>
<dbReference type="InterPro" id="IPR011991">
    <property type="entry name" value="ArsR-like_HTH"/>
</dbReference>
<keyword evidence="3" id="KW-0804">Transcription</keyword>
<name>A0A4R8Y0Y4_9MICO</name>
<dbReference type="InterPro" id="IPR001845">
    <property type="entry name" value="HTH_ArsR_DNA-bd_dom"/>
</dbReference>
<dbReference type="SUPFAM" id="SSF46785">
    <property type="entry name" value="Winged helix' DNA-binding domain"/>
    <property type="match status" value="1"/>
</dbReference>
<dbReference type="GO" id="GO:0003700">
    <property type="term" value="F:DNA-binding transcription factor activity"/>
    <property type="evidence" value="ECO:0007669"/>
    <property type="project" value="InterPro"/>
</dbReference>
<keyword evidence="2" id="KW-0238">DNA-binding</keyword>
<organism evidence="5 6">
    <name type="scientific">Cryobacterium cheniae</name>
    <dbReference type="NCBI Taxonomy" id="1259262"/>
    <lineage>
        <taxon>Bacteria</taxon>
        <taxon>Bacillati</taxon>
        <taxon>Actinomycetota</taxon>
        <taxon>Actinomycetes</taxon>
        <taxon>Micrococcales</taxon>
        <taxon>Microbacteriaceae</taxon>
        <taxon>Cryobacterium</taxon>
    </lineage>
</organism>
<dbReference type="InterPro" id="IPR036388">
    <property type="entry name" value="WH-like_DNA-bd_sf"/>
</dbReference>
<evidence type="ECO:0000259" key="4">
    <source>
        <dbReference type="PROSITE" id="PS50987"/>
    </source>
</evidence>
<dbReference type="Proteomes" id="UP000298433">
    <property type="component" value="Unassembled WGS sequence"/>
</dbReference>
<dbReference type="InterPro" id="IPR036390">
    <property type="entry name" value="WH_DNA-bd_sf"/>
</dbReference>
<dbReference type="Gene3D" id="1.10.10.10">
    <property type="entry name" value="Winged helix-like DNA-binding domain superfamily/Winged helix DNA-binding domain"/>
    <property type="match status" value="1"/>
</dbReference>
<dbReference type="PANTHER" id="PTHR33154">
    <property type="entry name" value="TRANSCRIPTIONAL REGULATOR, ARSR FAMILY"/>
    <property type="match status" value="1"/>
</dbReference>
<evidence type="ECO:0000256" key="2">
    <source>
        <dbReference type="ARBA" id="ARBA00023125"/>
    </source>
</evidence>
<dbReference type="NCBIfam" id="NF033788">
    <property type="entry name" value="HTH_metalloreg"/>
    <property type="match status" value="1"/>
</dbReference>
<dbReference type="InterPro" id="IPR051081">
    <property type="entry name" value="HTH_MetalResp_TranReg"/>
</dbReference>
<comment type="caution">
    <text evidence="5">The sequence shown here is derived from an EMBL/GenBank/DDBJ whole genome shotgun (WGS) entry which is preliminary data.</text>
</comment>
<evidence type="ECO:0000256" key="3">
    <source>
        <dbReference type="ARBA" id="ARBA00023163"/>
    </source>
</evidence>
<dbReference type="Pfam" id="PF01022">
    <property type="entry name" value="HTH_5"/>
    <property type="match status" value="1"/>
</dbReference>
<dbReference type="PRINTS" id="PR00778">
    <property type="entry name" value="HTHARSR"/>
</dbReference>
<dbReference type="GO" id="GO:0003677">
    <property type="term" value="F:DNA binding"/>
    <property type="evidence" value="ECO:0007669"/>
    <property type="project" value="UniProtKB-KW"/>
</dbReference>
<keyword evidence="6" id="KW-1185">Reference proteome</keyword>
<feature type="domain" description="HTH arsR-type" evidence="4">
    <location>
        <begin position="25"/>
        <end position="122"/>
    </location>
</feature>
<dbReference type="CDD" id="cd00090">
    <property type="entry name" value="HTH_ARSR"/>
    <property type="match status" value="1"/>
</dbReference>
<dbReference type="EMBL" id="SOGN01000005">
    <property type="protein sequence ID" value="TFC84197.1"/>
    <property type="molecule type" value="Genomic_DNA"/>
</dbReference>
<dbReference type="RefSeq" id="WP_134368448.1">
    <property type="nucleotide sequence ID" value="NZ_SOGN01000005.1"/>
</dbReference>
<dbReference type="PANTHER" id="PTHR33154:SF18">
    <property type="entry name" value="ARSENICAL RESISTANCE OPERON REPRESSOR"/>
    <property type="match status" value="1"/>
</dbReference>
<dbReference type="SMART" id="SM00418">
    <property type="entry name" value="HTH_ARSR"/>
    <property type="match status" value="1"/>
</dbReference>
<evidence type="ECO:0000313" key="6">
    <source>
        <dbReference type="Proteomes" id="UP000298433"/>
    </source>
</evidence>
<sequence>MPKTLPLLEDVSPICCGALGNSATLDLADAIALAVRLKALADPVRLQLLAYLLAQPNQEACTCDLAPVVKLSEPTVSHHLKKLQASGILTKERHGMSVHYRVVPEAIHAIARTLDTGDWAQPVLNLGISSQS</sequence>
<accession>A0A4R8Y0Y4</accession>
<proteinExistence type="predicted"/>
<reference evidence="5 6" key="1">
    <citation type="submission" date="2019-03" db="EMBL/GenBank/DDBJ databases">
        <title>Genomics of glacier-inhabiting Cryobacterium strains.</title>
        <authorList>
            <person name="Liu Q."/>
            <person name="Xin Y.-H."/>
        </authorList>
    </citation>
    <scope>NUCLEOTIDE SEQUENCE [LARGE SCALE GENOMIC DNA]</scope>
    <source>
        <strain evidence="5 6">TMT2-48-2</strain>
    </source>
</reference>
<dbReference type="PROSITE" id="PS00846">
    <property type="entry name" value="HTH_ARSR_1"/>
    <property type="match status" value="1"/>
</dbReference>
<dbReference type="InterPro" id="IPR018334">
    <property type="entry name" value="ArsR_HTH"/>
</dbReference>
<dbReference type="OrthoDB" id="3628603at2"/>
<evidence type="ECO:0000256" key="1">
    <source>
        <dbReference type="ARBA" id="ARBA00023015"/>
    </source>
</evidence>
<dbReference type="AlphaFoldDB" id="A0A4R8Y0Y4"/>
<keyword evidence="1" id="KW-0805">Transcription regulation</keyword>
<protein>
    <submittedName>
        <fullName evidence="5">Transcriptional regulator</fullName>
    </submittedName>
</protein>
<dbReference type="PROSITE" id="PS50987">
    <property type="entry name" value="HTH_ARSR_2"/>
    <property type="match status" value="1"/>
</dbReference>